<feature type="compositionally biased region" description="Pro residues" evidence="1">
    <location>
        <begin position="124"/>
        <end position="133"/>
    </location>
</feature>
<dbReference type="EMBL" id="KV876595">
    <property type="protein sequence ID" value="RZR75170.1"/>
    <property type="molecule type" value="Genomic_DNA"/>
</dbReference>
<organism evidence="2">
    <name type="scientific">Ensete ventricosum</name>
    <name type="common">Abyssinian banana</name>
    <name type="synonym">Musa ensete</name>
    <dbReference type="NCBI Taxonomy" id="4639"/>
    <lineage>
        <taxon>Eukaryota</taxon>
        <taxon>Viridiplantae</taxon>
        <taxon>Streptophyta</taxon>
        <taxon>Embryophyta</taxon>
        <taxon>Tracheophyta</taxon>
        <taxon>Spermatophyta</taxon>
        <taxon>Magnoliopsida</taxon>
        <taxon>Liliopsida</taxon>
        <taxon>Zingiberales</taxon>
        <taxon>Musaceae</taxon>
        <taxon>Ensete</taxon>
    </lineage>
</organism>
<feature type="region of interest" description="Disordered" evidence="1">
    <location>
        <begin position="101"/>
        <end position="166"/>
    </location>
</feature>
<sequence length="337" mass="38006">MDLQRELVPTHPFASRHICPQHTEKKPVYVCTASSTSRYGRSRRAHPLSICCGHSREQPRGAERERERERGDLIVWTRRSAFIHAEGAKLQEQSVLARCCTAPASKGSRESETKRRRDKKEPAMRPPPPPPPCLNELTTPIQEEEKEISHPDNTDQQNLKFPGHGRALRRKGDKPLMAPSSWLPLFFFALYQLALRVEAAAKASPVVGNICRVDDAELFHVYYGQSFKVIKNSIDGKSYLLMQLTLFFLGECAILKSNSRMAARTKYCTGRIKSFVVPLSNYSVDTANLPGIPPCSFHKPSVKANYICLTKAAASLTTKFKPIVAWVDYNQVYHNLL</sequence>
<evidence type="ECO:0000313" key="2">
    <source>
        <dbReference type="EMBL" id="RZR75170.1"/>
    </source>
</evidence>
<dbReference type="PANTHER" id="PTHR38360:SF1">
    <property type="entry name" value="F12P19.7"/>
    <property type="match status" value="1"/>
</dbReference>
<accession>A0A445MLL1</accession>
<gene>
    <name evidence="2" type="ORF">BHM03_00050925</name>
</gene>
<name>A0A445MLL1_ENSVE</name>
<dbReference type="AlphaFoldDB" id="A0A445MLL1"/>
<dbReference type="PANTHER" id="PTHR38360">
    <property type="entry name" value="OS03G0120000 PROTEIN"/>
    <property type="match status" value="1"/>
</dbReference>
<proteinExistence type="predicted"/>
<protein>
    <submittedName>
        <fullName evidence="2">Uncharacterized protein</fullName>
    </submittedName>
</protein>
<dbReference type="Proteomes" id="UP000290560">
    <property type="component" value="Unassembled WGS sequence"/>
</dbReference>
<feature type="compositionally biased region" description="Basic and acidic residues" evidence="1">
    <location>
        <begin position="107"/>
        <end position="123"/>
    </location>
</feature>
<evidence type="ECO:0000256" key="1">
    <source>
        <dbReference type="SAM" id="MobiDB-lite"/>
    </source>
</evidence>
<reference evidence="2" key="1">
    <citation type="journal article" date="2018" name="Data Brief">
        <title>Genome sequence data from 17 accessions of Ensete ventricosum, a staple food crop for millions in Ethiopia.</title>
        <authorList>
            <person name="Yemataw Z."/>
            <person name="Muzemil S."/>
            <person name="Ambachew D."/>
            <person name="Tripathi L."/>
            <person name="Tesfaye K."/>
            <person name="Chala A."/>
            <person name="Farbos A."/>
            <person name="O'Neill P."/>
            <person name="Moore K."/>
            <person name="Grant M."/>
            <person name="Studholme D.J."/>
        </authorList>
    </citation>
    <scope>NUCLEOTIDE SEQUENCE [LARGE SCALE GENOMIC DNA]</scope>
    <source>
        <tissue evidence="2">Leaf</tissue>
    </source>
</reference>